<dbReference type="PROSITE" id="PS50075">
    <property type="entry name" value="CARRIER"/>
    <property type="match status" value="1"/>
</dbReference>
<proteinExistence type="predicted"/>
<protein>
    <recommendedName>
        <fullName evidence="1">Carrier domain-containing protein</fullName>
    </recommendedName>
</protein>
<dbReference type="InterPro" id="IPR036736">
    <property type="entry name" value="ACP-like_sf"/>
</dbReference>
<dbReference type="STRING" id="1131292.BCR24_14645"/>
<dbReference type="Gene3D" id="1.10.1200.10">
    <property type="entry name" value="ACP-like"/>
    <property type="match status" value="1"/>
</dbReference>
<dbReference type="AlphaFoldDB" id="A0A1E5HD37"/>
<dbReference type="RefSeq" id="WP_069639720.1">
    <property type="nucleotide sequence ID" value="NZ_JAFBEZ010000009.1"/>
</dbReference>
<reference evidence="3" key="1">
    <citation type="submission" date="2016-09" db="EMBL/GenBank/DDBJ databases">
        <authorList>
            <person name="Gulvik C.A."/>
        </authorList>
    </citation>
    <scope>NUCLEOTIDE SEQUENCE [LARGE SCALE GENOMIC DNA]</scope>
    <source>
        <strain evidence="3">LMG 26676</strain>
    </source>
</reference>
<accession>A0A1E5HD37</accession>
<comment type="caution">
    <text evidence="2">The sequence shown here is derived from an EMBL/GenBank/DDBJ whole genome shotgun (WGS) entry which is preliminary data.</text>
</comment>
<name>A0A1E5HD37_9ENTE</name>
<evidence type="ECO:0000259" key="1">
    <source>
        <dbReference type="PROSITE" id="PS50075"/>
    </source>
</evidence>
<dbReference type="SUPFAM" id="SSF47336">
    <property type="entry name" value="ACP-like"/>
    <property type="match status" value="1"/>
</dbReference>
<dbReference type="Proteomes" id="UP000094469">
    <property type="component" value="Unassembled WGS sequence"/>
</dbReference>
<sequence>MEKKLERIINNYLYEDIKEIQKSENLRNLGLDSMSSIELLISIETEFDIQIPDSYLVPGTFENFEKLKETIESILLP</sequence>
<dbReference type="Pfam" id="PF00550">
    <property type="entry name" value="PP-binding"/>
    <property type="match status" value="1"/>
</dbReference>
<dbReference type="InterPro" id="IPR009081">
    <property type="entry name" value="PP-bd_ACP"/>
</dbReference>
<organism evidence="2 3">
    <name type="scientific">Enterococcus ureilyticus</name>
    <dbReference type="NCBI Taxonomy" id="1131292"/>
    <lineage>
        <taxon>Bacteria</taxon>
        <taxon>Bacillati</taxon>
        <taxon>Bacillota</taxon>
        <taxon>Bacilli</taxon>
        <taxon>Lactobacillales</taxon>
        <taxon>Enterococcaceae</taxon>
        <taxon>Enterococcus</taxon>
    </lineage>
</organism>
<evidence type="ECO:0000313" key="3">
    <source>
        <dbReference type="Proteomes" id="UP000094469"/>
    </source>
</evidence>
<keyword evidence="3" id="KW-1185">Reference proteome</keyword>
<dbReference type="EMBL" id="MIKC01000011">
    <property type="protein sequence ID" value="OEG22857.1"/>
    <property type="molecule type" value="Genomic_DNA"/>
</dbReference>
<evidence type="ECO:0000313" key="2">
    <source>
        <dbReference type="EMBL" id="OEG22857.1"/>
    </source>
</evidence>
<gene>
    <name evidence="2" type="ORF">BCR24_14645</name>
</gene>
<feature type="domain" description="Carrier" evidence="1">
    <location>
        <begin position="1"/>
        <end position="75"/>
    </location>
</feature>